<feature type="region of interest" description="Disordered" evidence="1">
    <location>
        <begin position="1"/>
        <end position="24"/>
    </location>
</feature>
<feature type="compositionally biased region" description="Polar residues" evidence="1">
    <location>
        <begin position="270"/>
        <end position="286"/>
    </location>
</feature>
<keyword evidence="3" id="KW-1185">Reference proteome</keyword>
<dbReference type="EMBL" id="LVYI01000001">
    <property type="protein sequence ID" value="OAP64653.1"/>
    <property type="molecule type" value="Genomic_DNA"/>
</dbReference>
<sequence length="501" mass="56011">MDSEERKSCVRHHTAGAESRSRSPLLDMNNEEQLPCGPLTNFHVNNVHLNFVERCILQSDSDSFDQTLPSSPLPQESDHVCDDFAAQELWQEVREFCDYIDHDDEEGEEEEEEEPLPMARPSLREFLATSNIKIQNDNMPYTTPAKHFSMLDTQLILPSLTENIDLSAMKDELIARATSCFGPAFAHQVLEDVYHPIMSTTKTVYKVPNALLSLDALRSENTSRLPVKQLKENVSQPNAIVTKPSIRGSAIPRAATALRIATQVPKNPRPGNTGQPSLRTMQTQQTERTHPTPNALIQPLPLGLSIGDLLTGMLFGHDTFWLRLPFPRSSSIPGVRVSIGASLAAFPYLTILKAGKSWDPNDVEAIAALISSSILSAQVKELQECQELKKTDYDAELCHNLRHYTIVLNSMSYFTVYMTELTHGASAGYLISTLFHGPVFTNRGTFEMWLRGIHGWATKTWKPMMITAFFSEDFVSDLEVGDDVGEDAQHVKEEWAGVENI</sequence>
<dbReference type="AlphaFoldDB" id="A0A178ZZQ0"/>
<evidence type="ECO:0000256" key="1">
    <source>
        <dbReference type="SAM" id="MobiDB-lite"/>
    </source>
</evidence>
<evidence type="ECO:0000313" key="3">
    <source>
        <dbReference type="Proteomes" id="UP000078343"/>
    </source>
</evidence>
<dbReference type="GeneID" id="30004795"/>
<name>A0A178ZZQ0_9EURO</name>
<accession>A0A178ZZQ0</accession>
<feature type="region of interest" description="Disordered" evidence="1">
    <location>
        <begin position="264"/>
        <end position="295"/>
    </location>
</feature>
<dbReference type="Proteomes" id="UP000078343">
    <property type="component" value="Unassembled WGS sequence"/>
</dbReference>
<gene>
    <name evidence="2" type="ORF">AYL99_00625</name>
</gene>
<comment type="caution">
    <text evidence="2">The sequence shown here is derived from an EMBL/GenBank/DDBJ whole genome shotgun (WGS) entry which is preliminary data.</text>
</comment>
<evidence type="ECO:0000313" key="2">
    <source>
        <dbReference type="EMBL" id="OAP64653.1"/>
    </source>
</evidence>
<proteinExistence type="predicted"/>
<dbReference type="RefSeq" id="XP_018698020.1">
    <property type="nucleotide sequence ID" value="XM_018832141.1"/>
</dbReference>
<organism evidence="2 3">
    <name type="scientific">Fonsecaea erecta</name>
    <dbReference type="NCBI Taxonomy" id="1367422"/>
    <lineage>
        <taxon>Eukaryota</taxon>
        <taxon>Fungi</taxon>
        <taxon>Dikarya</taxon>
        <taxon>Ascomycota</taxon>
        <taxon>Pezizomycotina</taxon>
        <taxon>Eurotiomycetes</taxon>
        <taxon>Chaetothyriomycetidae</taxon>
        <taxon>Chaetothyriales</taxon>
        <taxon>Herpotrichiellaceae</taxon>
        <taxon>Fonsecaea</taxon>
    </lineage>
</organism>
<reference evidence="2 3" key="1">
    <citation type="submission" date="2016-04" db="EMBL/GenBank/DDBJ databases">
        <title>Draft genome of Fonsecaea erecta CBS 125763.</title>
        <authorList>
            <person name="Weiss V.A."/>
            <person name="Vicente V.A."/>
            <person name="Raittz R.T."/>
            <person name="Moreno L.F."/>
            <person name="De Souza E.M."/>
            <person name="Pedrosa F.O."/>
            <person name="Steffens M.B."/>
            <person name="Faoro H."/>
            <person name="Tadra-Sfeir M.Z."/>
            <person name="Najafzadeh M.J."/>
            <person name="Felipe M.S."/>
            <person name="Teixeira M."/>
            <person name="Sun J."/>
            <person name="Xi L."/>
            <person name="Gomes R."/>
            <person name="De Azevedo C.M."/>
            <person name="Salgado C.G."/>
            <person name="Da Silva M.B."/>
            <person name="Nascimento M.F."/>
            <person name="Queiroz-Telles F."/>
            <person name="Attili D.S."/>
            <person name="Gorbushina A."/>
        </authorList>
    </citation>
    <scope>NUCLEOTIDE SEQUENCE [LARGE SCALE GENOMIC DNA]</scope>
    <source>
        <strain evidence="2 3">CBS 125763</strain>
    </source>
</reference>
<protein>
    <submittedName>
        <fullName evidence="2">Uncharacterized protein</fullName>
    </submittedName>
</protein>